<gene>
    <name evidence="1" type="ORF">V6N12_042553</name>
</gene>
<name>A0ABR2EGR4_9ROSI</name>
<comment type="caution">
    <text evidence="1">The sequence shown here is derived from an EMBL/GenBank/DDBJ whole genome shotgun (WGS) entry which is preliminary data.</text>
</comment>
<proteinExistence type="predicted"/>
<protein>
    <submittedName>
        <fullName evidence="1">Uncharacterized protein</fullName>
    </submittedName>
</protein>
<dbReference type="EMBL" id="JBBPBM010000015">
    <property type="protein sequence ID" value="KAK8559273.1"/>
    <property type="molecule type" value="Genomic_DNA"/>
</dbReference>
<keyword evidence="2" id="KW-1185">Reference proteome</keyword>
<evidence type="ECO:0000313" key="2">
    <source>
        <dbReference type="Proteomes" id="UP001472677"/>
    </source>
</evidence>
<evidence type="ECO:0000313" key="1">
    <source>
        <dbReference type="EMBL" id="KAK8559273.1"/>
    </source>
</evidence>
<organism evidence="1 2">
    <name type="scientific">Hibiscus sabdariffa</name>
    <name type="common">roselle</name>
    <dbReference type="NCBI Taxonomy" id="183260"/>
    <lineage>
        <taxon>Eukaryota</taxon>
        <taxon>Viridiplantae</taxon>
        <taxon>Streptophyta</taxon>
        <taxon>Embryophyta</taxon>
        <taxon>Tracheophyta</taxon>
        <taxon>Spermatophyta</taxon>
        <taxon>Magnoliopsida</taxon>
        <taxon>eudicotyledons</taxon>
        <taxon>Gunneridae</taxon>
        <taxon>Pentapetalae</taxon>
        <taxon>rosids</taxon>
        <taxon>malvids</taxon>
        <taxon>Malvales</taxon>
        <taxon>Malvaceae</taxon>
        <taxon>Malvoideae</taxon>
        <taxon>Hibiscus</taxon>
    </lineage>
</organism>
<reference evidence="1 2" key="1">
    <citation type="journal article" date="2024" name="G3 (Bethesda)">
        <title>Genome assembly of Hibiscus sabdariffa L. provides insights into metabolisms of medicinal natural products.</title>
        <authorList>
            <person name="Kim T."/>
        </authorList>
    </citation>
    <scope>NUCLEOTIDE SEQUENCE [LARGE SCALE GENOMIC DNA]</scope>
    <source>
        <strain evidence="1">TK-2024</strain>
        <tissue evidence="1">Old leaves</tissue>
    </source>
</reference>
<dbReference type="Proteomes" id="UP001472677">
    <property type="component" value="Unassembled WGS sequence"/>
</dbReference>
<sequence length="85" mass="9731">MKWCESTPSMVRCRFNVALDRIHVKLWSFGISFGLSDNNVTMVDYMVKEKRIAIRVLVESTTIQVPTFFAGSQSYGAIWTCNNYA</sequence>
<accession>A0ABR2EGR4</accession>